<dbReference type="Pfam" id="PF00650">
    <property type="entry name" value="CRAL_TRIO"/>
    <property type="match status" value="1"/>
</dbReference>
<accession>A0AAD5YG13</accession>
<dbReference type="SUPFAM" id="SSF52087">
    <property type="entry name" value="CRAL/TRIO domain"/>
    <property type="match status" value="1"/>
</dbReference>
<dbReference type="SUPFAM" id="SSF46938">
    <property type="entry name" value="CRAL/TRIO N-terminal domain"/>
    <property type="match status" value="1"/>
</dbReference>
<dbReference type="InterPro" id="IPR001251">
    <property type="entry name" value="CRAL-TRIO_dom"/>
</dbReference>
<organism evidence="3 4">
    <name type="scientific">Meripilus lineatus</name>
    <dbReference type="NCBI Taxonomy" id="2056292"/>
    <lineage>
        <taxon>Eukaryota</taxon>
        <taxon>Fungi</taxon>
        <taxon>Dikarya</taxon>
        <taxon>Basidiomycota</taxon>
        <taxon>Agaricomycotina</taxon>
        <taxon>Agaricomycetes</taxon>
        <taxon>Polyporales</taxon>
        <taxon>Meripilaceae</taxon>
        <taxon>Meripilus</taxon>
    </lineage>
</organism>
<dbReference type="Gene3D" id="1.10.8.20">
    <property type="entry name" value="N-terminal domain of phosphatidylinositol transfer protein sec14p"/>
    <property type="match status" value="1"/>
</dbReference>
<feature type="compositionally biased region" description="Low complexity" evidence="1">
    <location>
        <begin position="340"/>
        <end position="358"/>
    </location>
</feature>
<dbReference type="CDD" id="cd00170">
    <property type="entry name" value="SEC14"/>
    <property type="match status" value="1"/>
</dbReference>
<dbReference type="InterPro" id="IPR011074">
    <property type="entry name" value="CRAL/TRIO_N_dom"/>
</dbReference>
<feature type="region of interest" description="Disordered" evidence="1">
    <location>
        <begin position="306"/>
        <end position="390"/>
    </location>
</feature>
<dbReference type="Pfam" id="PF03765">
    <property type="entry name" value="CRAL_TRIO_N"/>
    <property type="match status" value="1"/>
</dbReference>
<reference evidence="3" key="1">
    <citation type="submission" date="2022-07" db="EMBL/GenBank/DDBJ databases">
        <title>Genome Sequence of Physisporinus lineatus.</title>
        <authorList>
            <person name="Buettner E."/>
        </authorList>
    </citation>
    <scope>NUCLEOTIDE SEQUENCE</scope>
    <source>
        <strain evidence="3">VT162</strain>
    </source>
</reference>
<dbReference type="PROSITE" id="PS50191">
    <property type="entry name" value="CRAL_TRIO"/>
    <property type="match status" value="1"/>
</dbReference>
<keyword evidence="4" id="KW-1185">Reference proteome</keyword>
<dbReference type="SMART" id="SM01100">
    <property type="entry name" value="CRAL_TRIO_N"/>
    <property type="match status" value="1"/>
</dbReference>
<protein>
    <recommendedName>
        <fullName evidence="2">CRAL-TRIO domain-containing protein</fullName>
    </recommendedName>
</protein>
<dbReference type="InterPro" id="IPR051026">
    <property type="entry name" value="PI/PC_transfer"/>
</dbReference>
<evidence type="ECO:0000256" key="1">
    <source>
        <dbReference type="SAM" id="MobiDB-lite"/>
    </source>
</evidence>
<dbReference type="AlphaFoldDB" id="A0AAD5YG13"/>
<evidence type="ECO:0000313" key="4">
    <source>
        <dbReference type="Proteomes" id="UP001212997"/>
    </source>
</evidence>
<gene>
    <name evidence="3" type="ORF">NLI96_g4068</name>
</gene>
<name>A0AAD5YG13_9APHY</name>
<dbReference type="InterPro" id="IPR036865">
    <property type="entry name" value="CRAL-TRIO_dom_sf"/>
</dbReference>
<feature type="compositionally biased region" description="Low complexity" evidence="1">
    <location>
        <begin position="375"/>
        <end position="386"/>
    </location>
</feature>
<dbReference type="Proteomes" id="UP001212997">
    <property type="component" value="Unassembled WGS sequence"/>
</dbReference>
<comment type="caution">
    <text evidence="3">The sequence shown here is derived from an EMBL/GenBank/DDBJ whole genome shotgun (WGS) entry which is preliminary data.</text>
</comment>
<dbReference type="Gene3D" id="3.40.525.10">
    <property type="entry name" value="CRAL-TRIO lipid binding domain"/>
    <property type="match status" value="1"/>
</dbReference>
<evidence type="ECO:0000259" key="2">
    <source>
        <dbReference type="PROSITE" id="PS50191"/>
    </source>
</evidence>
<dbReference type="InterPro" id="IPR036273">
    <property type="entry name" value="CRAL/TRIO_N_dom_sf"/>
</dbReference>
<dbReference type="EMBL" id="JANAWD010000114">
    <property type="protein sequence ID" value="KAJ3486674.1"/>
    <property type="molecule type" value="Genomic_DNA"/>
</dbReference>
<evidence type="ECO:0000313" key="3">
    <source>
        <dbReference type="EMBL" id="KAJ3486674.1"/>
    </source>
</evidence>
<dbReference type="SMART" id="SM00516">
    <property type="entry name" value="SEC14"/>
    <property type="match status" value="1"/>
</dbReference>
<proteinExistence type="predicted"/>
<sequence>MSPSKHHHHKNHAVVLHQFREQLIAEGLLHEGDSIGTDDRTLLRFLRARHFHIKQAKTMWKNCVEWRNTAEGVGIDELYRQIDPWDYPERDHVFNCWPLWFHKTDKKGRPLNVHFFGGINMPDMYNHISPERHWQTVLVNCESLTREVLPASSQAAGRPIDGTFVIVDLKGFGLSQFWQMKNLARSSFQVSQDYFPETMAQLAIVNAPSSFTTIWGFIKPWLAKETVAKVDILGKDYQEQLLKLVDADSLPASLGGKCTCEGLGGCEKSNAGPWSLNRKERREKWLRGEGDIALGAGDLEVVADRSVDGEQEEEEVATSHSSETIQRESEGGDGDGGSDGESSTSSTRSSTSGYTGSDIGTHGDVMSGFTLVNGSETTRSSRESTPPISPIDDVQAQLQKLAVEEQQQSILQTEIKIPGDFMGTTMSAITAS</sequence>
<feature type="domain" description="CRAL-TRIO" evidence="2">
    <location>
        <begin position="89"/>
        <end position="262"/>
    </location>
</feature>
<dbReference type="PANTHER" id="PTHR45657">
    <property type="entry name" value="CRAL-TRIO DOMAIN-CONTAINING PROTEIN YKL091C-RELATED"/>
    <property type="match status" value="1"/>
</dbReference>
<dbReference type="PANTHER" id="PTHR45657:SF1">
    <property type="entry name" value="CRAL-TRIO DOMAIN-CONTAINING PROTEIN YKL091C-RELATED"/>
    <property type="match status" value="1"/>
</dbReference>